<dbReference type="InterPro" id="IPR029058">
    <property type="entry name" value="AB_hydrolase_fold"/>
</dbReference>
<dbReference type="EMBL" id="QYYA01000002">
    <property type="protein sequence ID" value="RJG18040.1"/>
    <property type="molecule type" value="Genomic_DNA"/>
</dbReference>
<dbReference type="SUPFAM" id="SSF53474">
    <property type="entry name" value="alpha/beta-Hydrolases"/>
    <property type="match status" value="1"/>
</dbReference>
<name>A0A418XYE6_9GAMM</name>
<reference evidence="1 2" key="1">
    <citation type="submission" date="2018-09" db="EMBL/GenBank/DDBJ databases">
        <title>Alcanivorax profundi sp. nov., isolated from 1000 m-depth seawater of the Mariana Trench.</title>
        <authorList>
            <person name="Liu J."/>
        </authorList>
    </citation>
    <scope>NUCLEOTIDE SEQUENCE [LARGE SCALE GENOMIC DNA]</scope>
    <source>
        <strain evidence="1 2">MTEO17</strain>
    </source>
</reference>
<dbReference type="RefSeq" id="WP_119917706.1">
    <property type="nucleotide sequence ID" value="NZ_QYYA01000002.1"/>
</dbReference>
<comment type="caution">
    <text evidence="1">The sequence shown here is derived from an EMBL/GenBank/DDBJ whole genome shotgun (WGS) entry which is preliminary data.</text>
</comment>
<dbReference type="GO" id="GO:0016787">
    <property type="term" value="F:hydrolase activity"/>
    <property type="evidence" value="ECO:0007669"/>
    <property type="project" value="UniProtKB-KW"/>
</dbReference>
<dbReference type="Proteomes" id="UP000283734">
    <property type="component" value="Unassembled WGS sequence"/>
</dbReference>
<proteinExistence type="predicted"/>
<gene>
    <name evidence="1" type="ORF">D4A39_06035</name>
</gene>
<evidence type="ECO:0000313" key="2">
    <source>
        <dbReference type="Proteomes" id="UP000283734"/>
    </source>
</evidence>
<accession>A0A418XYE6</accession>
<dbReference type="OrthoDB" id="5416778at2"/>
<dbReference type="AlphaFoldDB" id="A0A418XYE6"/>
<keyword evidence="1" id="KW-0378">Hydrolase</keyword>
<keyword evidence="2" id="KW-1185">Reference proteome</keyword>
<sequence length="416" mass="47741">MTELPRIRPEDYCDDDLPRLTQPWWQTLPRGFHAMPDHFLADNDTRWRIDYTAGVDTLARTGLACMAGAAALPASLNVRQQKEERDLVAFYRQYLDSGDPQHFFRPPTVRPRIQRGPVARYHFQPEDGQAHTLQFRSPFDTVNPALSERYQAHRRNRIACAQHWKHHGEPRPTLVMIHGFVADPYWLNTRWLALPWFYKQGFDVLLYTLPFHGRRKGALAPFSGAQFFSQGMAMLNETFAQAIHDLRIFLDMLRDEGSPAIGATGISLGGYTTGLLSSLEKDLSFAIPNVPLVSIMDLMKSWFPVNLQFPLFHKVYDTDLAGLRQLTALHSPLTWPCQVPHKGRMIIGGAGDRFAPPKHSFLLKQHWQDCDIHWFPGNHMLHLDQGRYLKAMRDFMHDALAEKSVELSAERMSGEF</sequence>
<dbReference type="PANTHER" id="PTHR13617:SF14">
    <property type="entry name" value="PROTEIN ABHD18"/>
    <property type="match status" value="1"/>
</dbReference>
<dbReference type="PANTHER" id="PTHR13617">
    <property type="entry name" value="PROTEIN ABHD18"/>
    <property type="match status" value="1"/>
</dbReference>
<dbReference type="Gene3D" id="3.40.50.1820">
    <property type="entry name" value="alpha/beta hydrolase"/>
    <property type="match status" value="1"/>
</dbReference>
<evidence type="ECO:0000313" key="1">
    <source>
        <dbReference type="EMBL" id="RJG18040.1"/>
    </source>
</evidence>
<organism evidence="1 2">
    <name type="scientific">Alcanivorax profundi</name>
    <dbReference type="NCBI Taxonomy" id="2338368"/>
    <lineage>
        <taxon>Bacteria</taxon>
        <taxon>Pseudomonadati</taxon>
        <taxon>Pseudomonadota</taxon>
        <taxon>Gammaproteobacteria</taxon>
        <taxon>Oceanospirillales</taxon>
        <taxon>Alcanivoracaceae</taxon>
        <taxon>Alcanivorax</taxon>
    </lineage>
</organism>
<protein>
    <submittedName>
        <fullName evidence="1">Abhydrolase domain-containing 18</fullName>
    </submittedName>
</protein>